<reference evidence="1 2" key="1">
    <citation type="journal article" date="2019" name="PLoS ONE">
        <title>Comparative genome analysis indicates high evolutionary potential of pathogenicity genes in Colletotrichum tanaceti.</title>
        <authorList>
            <person name="Lelwala R.V."/>
            <person name="Korhonen P.K."/>
            <person name="Young N.D."/>
            <person name="Scott J.B."/>
            <person name="Ades P.A."/>
            <person name="Gasser R.B."/>
            <person name="Taylor P.W.J."/>
        </authorList>
    </citation>
    <scope>NUCLEOTIDE SEQUENCE [LARGE SCALE GENOMIC DNA]</scope>
    <source>
        <strain evidence="1">BRIP57314</strain>
    </source>
</reference>
<protein>
    <submittedName>
        <fullName evidence="1">Uncharacterized protein</fullName>
    </submittedName>
</protein>
<dbReference type="EMBL" id="PJEX01000537">
    <property type="protein sequence ID" value="TKW49464.1"/>
    <property type="molecule type" value="Genomic_DNA"/>
</dbReference>
<dbReference type="Proteomes" id="UP000310108">
    <property type="component" value="Unassembled WGS sequence"/>
</dbReference>
<name>A0A4U6X381_9PEZI</name>
<dbReference type="AlphaFoldDB" id="A0A4U6X381"/>
<evidence type="ECO:0000313" key="1">
    <source>
        <dbReference type="EMBL" id="TKW49464.1"/>
    </source>
</evidence>
<proteinExistence type="predicted"/>
<keyword evidence="2" id="KW-1185">Reference proteome</keyword>
<evidence type="ECO:0000313" key="2">
    <source>
        <dbReference type="Proteomes" id="UP000310108"/>
    </source>
</evidence>
<comment type="caution">
    <text evidence="1">The sequence shown here is derived from an EMBL/GenBank/DDBJ whole genome shotgun (WGS) entry which is preliminary data.</text>
</comment>
<sequence length="70" mass="7988">MDGNSTALLRIKTLRVTADAETRRLATSHRSYDGHQTCEYESETPRSFPLVFPRSWDPPPPLVYDVSSYT</sequence>
<gene>
    <name evidence="1" type="ORF">CTA1_457</name>
</gene>
<accession>A0A4U6X381</accession>
<organism evidence="1 2">
    <name type="scientific">Colletotrichum tanaceti</name>
    <dbReference type="NCBI Taxonomy" id="1306861"/>
    <lineage>
        <taxon>Eukaryota</taxon>
        <taxon>Fungi</taxon>
        <taxon>Dikarya</taxon>
        <taxon>Ascomycota</taxon>
        <taxon>Pezizomycotina</taxon>
        <taxon>Sordariomycetes</taxon>
        <taxon>Hypocreomycetidae</taxon>
        <taxon>Glomerellales</taxon>
        <taxon>Glomerellaceae</taxon>
        <taxon>Colletotrichum</taxon>
        <taxon>Colletotrichum destructivum species complex</taxon>
    </lineage>
</organism>